<protein>
    <submittedName>
        <fullName evidence="1">Uncharacterized protein</fullName>
    </submittedName>
</protein>
<proteinExistence type="predicted"/>
<reference evidence="1 2" key="1">
    <citation type="journal article" date="2019" name="Commun. Biol.">
        <title>The bagworm genome reveals a unique fibroin gene that provides high tensile strength.</title>
        <authorList>
            <person name="Kono N."/>
            <person name="Nakamura H."/>
            <person name="Ohtoshi R."/>
            <person name="Tomita M."/>
            <person name="Numata K."/>
            <person name="Arakawa K."/>
        </authorList>
    </citation>
    <scope>NUCLEOTIDE SEQUENCE [LARGE SCALE GENOMIC DNA]</scope>
</reference>
<evidence type="ECO:0000313" key="2">
    <source>
        <dbReference type="Proteomes" id="UP000299102"/>
    </source>
</evidence>
<evidence type="ECO:0000313" key="1">
    <source>
        <dbReference type="EMBL" id="GBP85754.1"/>
    </source>
</evidence>
<gene>
    <name evidence="1" type="ORF">EVAR_97250_1</name>
</gene>
<organism evidence="1 2">
    <name type="scientific">Eumeta variegata</name>
    <name type="common">Bagworm moth</name>
    <name type="synonym">Eumeta japonica</name>
    <dbReference type="NCBI Taxonomy" id="151549"/>
    <lineage>
        <taxon>Eukaryota</taxon>
        <taxon>Metazoa</taxon>
        <taxon>Ecdysozoa</taxon>
        <taxon>Arthropoda</taxon>
        <taxon>Hexapoda</taxon>
        <taxon>Insecta</taxon>
        <taxon>Pterygota</taxon>
        <taxon>Neoptera</taxon>
        <taxon>Endopterygota</taxon>
        <taxon>Lepidoptera</taxon>
        <taxon>Glossata</taxon>
        <taxon>Ditrysia</taxon>
        <taxon>Tineoidea</taxon>
        <taxon>Psychidae</taxon>
        <taxon>Oiketicinae</taxon>
        <taxon>Eumeta</taxon>
    </lineage>
</organism>
<comment type="caution">
    <text evidence="1">The sequence shown here is derived from an EMBL/GenBank/DDBJ whole genome shotgun (WGS) entry which is preliminary data.</text>
</comment>
<dbReference type="Proteomes" id="UP000299102">
    <property type="component" value="Unassembled WGS sequence"/>
</dbReference>
<dbReference type="EMBL" id="BGZK01001757">
    <property type="protein sequence ID" value="GBP85754.1"/>
    <property type="molecule type" value="Genomic_DNA"/>
</dbReference>
<keyword evidence="2" id="KW-1185">Reference proteome</keyword>
<accession>A0A4C1ZF96</accession>
<name>A0A4C1ZF96_EUMVA</name>
<sequence length="151" mass="17474">MSCRQLEPQVAMQHCTVDYAVLSCLLPDRFMWLKSRKFVTENDEGLEWQPRNASPKVERSPMWRNDDLSNVVGQLTRAAHPGNLWGFLYPAVDVQGLKREGSRWPNYCNIPFSTQVTTSFFKPHRSLISLFLHISLRNISLILLRDRISNA</sequence>
<dbReference type="AlphaFoldDB" id="A0A4C1ZF96"/>